<protein>
    <submittedName>
        <fullName evidence="1">Uncharacterized protein</fullName>
    </submittedName>
</protein>
<keyword evidence="2" id="KW-1185">Reference proteome</keyword>
<reference evidence="1 2" key="1">
    <citation type="journal article" date="2018" name="Front. Plant Sci.">
        <title>Red Clover (Trifolium pratense) and Zigzag Clover (T. medium) - A Picture of Genomic Similarities and Differences.</title>
        <authorList>
            <person name="Dluhosova J."/>
            <person name="Istvanek J."/>
            <person name="Nedelnik J."/>
            <person name="Repkova J."/>
        </authorList>
    </citation>
    <scope>NUCLEOTIDE SEQUENCE [LARGE SCALE GENOMIC DNA]</scope>
    <source>
        <strain evidence="2">cv. 10/8</strain>
        <tissue evidence="1">Leaf</tissue>
    </source>
</reference>
<dbReference type="EMBL" id="LXQA011428238">
    <property type="protein sequence ID" value="MCI96928.1"/>
    <property type="molecule type" value="Genomic_DNA"/>
</dbReference>
<dbReference type="Proteomes" id="UP000265520">
    <property type="component" value="Unassembled WGS sequence"/>
</dbReference>
<evidence type="ECO:0000313" key="2">
    <source>
        <dbReference type="Proteomes" id="UP000265520"/>
    </source>
</evidence>
<evidence type="ECO:0000313" key="1">
    <source>
        <dbReference type="EMBL" id="MCI96928.1"/>
    </source>
</evidence>
<feature type="non-terminal residue" evidence="1">
    <location>
        <position position="1"/>
    </location>
</feature>
<proteinExistence type="predicted"/>
<organism evidence="1 2">
    <name type="scientific">Trifolium medium</name>
    <dbReference type="NCBI Taxonomy" id="97028"/>
    <lineage>
        <taxon>Eukaryota</taxon>
        <taxon>Viridiplantae</taxon>
        <taxon>Streptophyta</taxon>
        <taxon>Embryophyta</taxon>
        <taxon>Tracheophyta</taxon>
        <taxon>Spermatophyta</taxon>
        <taxon>Magnoliopsida</taxon>
        <taxon>eudicotyledons</taxon>
        <taxon>Gunneridae</taxon>
        <taxon>Pentapetalae</taxon>
        <taxon>rosids</taxon>
        <taxon>fabids</taxon>
        <taxon>Fabales</taxon>
        <taxon>Fabaceae</taxon>
        <taxon>Papilionoideae</taxon>
        <taxon>50 kb inversion clade</taxon>
        <taxon>NPAAA clade</taxon>
        <taxon>Hologalegina</taxon>
        <taxon>IRL clade</taxon>
        <taxon>Trifolieae</taxon>
        <taxon>Trifolium</taxon>
    </lineage>
</organism>
<comment type="caution">
    <text evidence="1">The sequence shown here is derived from an EMBL/GenBank/DDBJ whole genome shotgun (WGS) entry which is preliminary data.</text>
</comment>
<accession>A0A392W8C6</accession>
<name>A0A392W8C6_9FABA</name>
<dbReference type="AlphaFoldDB" id="A0A392W8C6"/>
<sequence length="48" mass="5430">WKPQEDLVDEFFWQCWRKKLATIGGGGGELEQQVIATILCRHSLGVSV</sequence>